<proteinExistence type="predicted"/>
<feature type="transmembrane region" description="Helical" evidence="1">
    <location>
        <begin position="283"/>
        <end position="305"/>
    </location>
</feature>
<keyword evidence="3" id="KW-0808">Transferase</keyword>
<name>A0ABV5F4U9_9FLAO</name>
<dbReference type="PANTHER" id="PTHR22916:SF3">
    <property type="entry name" value="UDP-GLCNAC:BETAGAL BETA-1,3-N-ACETYLGLUCOSAMINYLTRANSFERASE-LIKE PROTEIN 1"/>
    <property type="match status" value="1"/>
</dbReference>
<feature type="transmembrane region" description="Helical" evidence="1">
    <location>
        <begin position="339"/>
        <end position="360"/>
    </location>
</feature>
<evidence type="ECO:0000256" key="1">
    <source>
        <dbReference type="SAM" id="Phobius"/>
    </source>
</evidence>
<organism evidence="3 4">
    <name type="scientific">Formosa undariae</name>
    <dbReference type="NCBI Taxonomy" id="1325436"/>
    <lineage>
        <taxon>Bacteria</taxon>
        <taxon>Pseudomonadati</taxon>
        <taxon>Bacteroidota</taxon>
        <taxon>Flavobacteriia</taxon>
        <taxon>Flavobacteriales</taxon>
        <taxon>Flavobacteriaceae</taxon>
        <taxon>Formosa</taxon>
    </lineage>
</organism>
<dbReference type="RefSeq" id="WP_382384113.1">
    <property type="nucleotide sequence ID" value="NZ_JBHMEZ010000013.1"/>
</dbReference>
<dbReference type="Pfam" id="PF00535">
    <property type="entry name" value="Glycos_transf_2"/>
    <property type="match status" value="1"/>
</dbReference>
<feature type="transmembrane region" description="Helical" evidence="1">
    <location>
        <begin position="6"/>
        <end position="26"/>
    </location>
</feature>
<evidence type="ECO:0000313" key="4">
    <source>
        <dbReference type="Proteomes" id="UP001589605"/>
    </source>
</evidence>
<keyword evidence="1" id="KW-0812">Transmembrane</keyword>
<keyword evidence="4" id="KW-1185">Reference proteome</keyword>
<keyword evidence="3" id="KW-0328">Glycosyltransferase</keyword>
<dbReference type="InterPro" id="IPR001173">
    <property type="entry name" value="Glyco_trans_2-like"/>
</dbReference>
<evidence type="ECO:0000259" key="2">
    <source>
        <dbReference type="Pfam" id="PF00535"/>
    </source>
</evidence>
<dbReference type="InterPro" id="IPR029044">
    <property type="entry name" value="Nucleotide-diphossugar_trans"/>
</dbReference>
<dbReference type="SUPFAM" id="SSF53448">
    <property type="entry name" value="Nucleotide-diphospho-sugar transferases"/>
    <property type="match status" value="1"/>
</dbReference>
<keyword evidence="1" id="KW-0472">Membrane</keyword>
<reference evidence="3 4" key="1">
    <citation type="submission" date="2024-09" db="EMBL/GenBank/DDBJ databases">
        <authorList>
            <person name="Sun Q."/>
            <person name="Mori K."/>
        </authorList>
    </citation>
    <scope>NUCLEOTIDE SEQUENCE [LARGE SCALE GENOMIC DNA]</scope>
    <source>
        <strain evidence="3 4">CECT 8286</strain>
    </source>
</reference>
<protein>
    <submittedName>
        <fullName evidence="3">Glycosyltransferase</fullName>
        <ecNumber evidence="3">2.4.-.-</ecNumber>
    </submittedName>
</protein>
<dbReference type="EC" id="2.4.-.-" evidence="3"/>
<comment type="caution">
    <text evidence="3">The sequence shown here is derived from an EMBL/GenBank/DDBJ whole genome shotgun (WGS) entry which is preliminary data.</text>
</comment>
<feature type="domain" description="Glycosyltransferase 2-like" evidence="2">
    <location>
        <begin position="45"/>
        <end position="178"/>
    </location>
</feature>
<dbReference type="Proteomes" id="UP001589605">
    <property type="component" value="Unassembled WGS sequence"/>
</dbReference>
<sequence length="370" mass="42285">MVALDILFYSFVAIVLIQLFYYLIFLRTFAFLKPKQTQKSDIPVSVIVCAKNEEENLKKFLPSILNQDYPNFEVVLINDASHDDTLSVYEHFSEQYNNIKIVDVKNTEAFWANKKYALTLGIKASKYNHLLFTDADCTPVTNTWISEMAGAFESKNAIVLGYGGYSKIKNSLLNKLIRFETVLTASQYFSYAKSGMPYMGVGRNLAYTKPLFFEANGFINHMKVGSGDDDLFVNQMATSKNTAVCFTPESFTTSVPKKTFSAWIKQKRRHVSTVAHYKKSHKFLLGLFYASQLLFWILGIVLLSLLFKWEIVVGLFALRILVQWIIIGKSAKKLNESDLVILIPFLEFFVILTQLGIFITNKTSKTRTWK</sequence>
<dbReference type="GO" id="GO:0016757">
    <property type="term" value="F:glycosyltransferase activity"/>
    <property type="evidence" value="ECO:0007669"/>
    <property type="project" value="UniProtKB-KW"/>
</dbReference>
<dbReference type="PANTHER" id="PTHR22916">
    <property type="entry name" value="GLYCOSYLTRANSFERASE"/>
    <property type="match status" value="1"/>
</dbReference>
<evidence type="ECO:0000313" key="3">
    <source>
        <dbReference type="EMBL" id="MFB9054474.1"/>
    </source>
</evidence>
<dbReference type="Gene3D" id="3.90.550.10">
    <property type="entry name" value="Spore Coat Polysaccharide Biosynthesis Protein SpsA, Chain A"/>
    <property type="match status" value="1"/>
</dbReference>
<dbReference type="EMBL" id="JBHMEZ010000013">
    <property type="protein sequence ID" value="MFB9054474.1"/>
    <property type="molecule type" value="Genomic_DNA"/>
</dbReference>
<keyword evidence="1" id="KW-1133">Transmembrane helix</keyword>
<accession>A0ABV5F4U9</accession>
<gene>
    <name evidence="3" type="ORF">ACFFVB_15400</name>
</gene>